<dbReference type="GO" id="GO:0016853">
    <property type="term" value="F:isomerase activity"/>
    <property type="evidence" value="ECO:0007669"/>
    <property type="project" value="UniProtKB-KW"/>
</dbReference>
<reference evidence="2" key="1">
    <citation type="submission" date="2021-01" db="EMBL/GenBank/DDBJ databases">
        <title>Genomic Encyclopedia of Type Strains, Phase IV (KMG-IV): sequencing the most valuable type-strain genomes for metagenomic binning, comparative biology and taxonomic classification.</title>
        <authorList>
            <person name="Goeker M."/>
        </authorList>
    </citation>
    <scope>NUCLEOTIDE SEQUENCE</scope>
    <source>
        <strain evidence="2">DSM 25523</strain>
    </source>
</reference>
<dbReference type="PANTHER" id="PTHR13887">
    <property type="entry name" value="GLUTATHIONE S-TRANSFERASE KAPPA"/>
    <property type="match status" value="1"/>
</dbReference>
<comment type="caution">
    <text evidence="2">The sequence shown here is derived from an EMBL/GenBank/DDBJ whole genome shotgun (WGS) entry which is preliminary data.</text>
</comment>
<name>A0A938XQT6_9BACL</name>
<dbReference type="AlphaFoldDB" id="A0A938XQT6"/>
<sequence>MIIDVFQDTVCPWCRIGKKNLMDALAQWQGEPVTIRYRAFFLDPGVPKEGLPFHETMQAITGGNLDEALARITEAGEAVGLNFRYDRVQKRPNTVASHILIKLTPEEKASDIVEAIYKAYFEDGLDIGDLDVLVKIAEENGLDGEQIREQILSDEAQDDLEEDLSIAQELQITGVPLFVFDEKLALSGAHPVINFLKALETVAEEEA</sequence>
<dbReference type="Proteomes" id="UP000717624">
    <property type="component" value="Unassembled WGS sequence"/>
</dbReference>
<organism evidence="2 3">
    <name type="scientific">Brevibacillus fulvus</name>
    <dbReference type="NCBI Taxonomy" id="1125967"/>
    <lineage>
        <taxon>Bacteria</taxon>
        <taxon>Bacillati</taxon>
        <taxon>Bacillota</taxon>
        <taxon>Bacilli</taxon>
        <taxon>Bacillales</taxon>
        <taxon>Paenibacillaceae</taxon>
        <taxon>Brevibacillus</taxon>
    </lineage>
</organism>
<keyword evidence="3" id="KW-1185">Reference proteome</keyword>
<proteinExistence type="predicted"/>
<evidence type="ECO:0000313" key="3">
    <source>
        <dbReference type="Proteomes" id="UP000717624"/>
    </source>
</evidence>
<gene>
    <name evidence="2" type="ORF">JOD01_000014</name>
</gene>
<dbReference type="InterPro" id="IPR001853">
    <property type="entry name" value="DSBA-like_thioredoxin_dom"/>
</dbReference>
<evidence type="ECO:0000313" key="2">
    <source>
        <dbReference type="EMBL" id="MBM7588428.1"/>
    </source>
</evidence>
<dbReference type="Pfam" id="PF01323">
    <property type="entry name" value="DSBA"/>
    <property type="match status" value="1"/>
</dbReference>
<evidence type="ECO:0000259" key="1">
    <source>
        <dbReference type="Pfam" id="PF01323"/>
    </source>
</evidence>
<feature type="domain" description="DSBA-like thioredoxin" evidence="1">
    <location>
        <begin position="3"/>
        <end position="199"/>
    </location>
</feature>
<dbReference type="EMBL" id="JAFBEB010000001">
    <property type="protein sequence ID" value="MBM7588428.1"/>
    <property type="molecule type" value="Genomic_DNA"/>
</dbReference>
<dbReference type="SUPFAM" id="SSF52833">
    <property type="entry name" value="Thioredoxin-like"/>
    <property type="match status" value="1"/>
</dbReference>
<dbReference type="CDD" id="cd03024">
    <property type="entry name" value="DsbA_FrnE"/>
    <property type="match status" value="1"/>
</dbReference>
<dbReference type="Gene3D" id="3.40.30.10">
    <property type="entry name" value="Glutaredoxin"/>
    <property type="match status" value="1"/>
</dbReference>
<dbReference type="GO" id="GO:0016491">
    <property type="term" value="F:oxidoreductase activity"/>
    <property type="evidence" value="ECO:0007669"/>
    <property type="project" value="InterPro"/>
</dbReference>
<dbReference type="RefSeq" id="WP_204516196.1">
    <property type="nucleotide sequence ID" value="NZ_BAABIN010000009.1"/>
</dbReference>
<accession>A0A938XQT6</accession>
<dbReference type="PANTHER" id="PTHR13887:SF41">
    <property type="entry name" value="THIOREDOXIN SUPERFAMILY PROTEIN"/>
    <property type="match status" value="1"/>
</dbReference>
<protein>
    <submittedName>
        <fullName evidence="2">DsbA family dithiol-disulfide isomerase</fullName>
    </submittedName>
</protein>
<keyword evidence="2" id="KW-0413">Isomerase</keyword>
<dbReference type="InterPro" id="IPR036249">
    <property type="entry name" value="Thioredoxin-like_sf"/>
</dbReference>